<evidence type="ECO:0000313" key="2">
    <source>
        <dbReference type="Proteomes" id="UP001497623"/>
    </source>
</evidence>
<evidence type="ECO:0000313" key="1">
    <source>
        <dbReference type="EMBL" id="CAL4122910.1"/>
    </source>
</evidence>
<name>A0AAV2RCN7_MEGNR</name>
<reference evidence="1 2" key="1">
    <citation type="submission" date="2024-05" db="EMBL/GenBank/DDBJ databases">
        <authorList>
            <person name="Wallberg A."/>
        </authorList>
    </citation>
    <scope>NUCLEOTIDE SEQUENCE [LARGE SCALE GENOMIC DNA]</scope>
</reference>
<feature type="non-terminal residue" evidence="1">
    <location>
        <position position="1"/>
    </location>
</feature>
<feature type="non-terminal residue" evidence="1">
    <location>
        <position position="104"/>
    </location>
</feature>
<proteinExistence type="predicted"/>
<dbReference type="Proteomes" id="UP001497623">
    <property type="component" value="Unassembled WGS sequence"/>
</dbReference>
<comment type="caution">
    <text evidence="1">The sequence shown here is derived from an EMBL/GenBank/DDBJ whole genome shotgun (WGS) entry which is preliminary data.</text>
</comment>
<dbReference type="EMBL" id="CAXKWB010020989">
    <property type="protein sequence ID" value="CAL4122910.1"/>
    <property type="molecule type" value="Genomic_DNA"/>
</dbReference>
<gene>
    <name evidence="1" type="ORF">MNOR_LOCUS23619</name>
</gene>
<dbReference type="AlphaFoldDB" id="A0AAV2RCN7"/>
<protein>
    <submittedName>
        <fullName evidence="1">Uncharacterized protein</fullName>
    </submittedName>
</protein>
<organism evidence="1 2">
    <name type="scientific">Meganyctiphanes norvegica</name>
    <name type="common">Northern krill</name>
    <name type="synonym">Thysanopoda norvegica</name>
    <dbReference type="NCBI Taxonomy" id="48144"/>
    <lineage>
        <taxon>Eukaryota</taxon>
        <taxon>Metazoa</taxon>
        <taxon>Ecdysozoa</taxon>
        <taxon>Arthropoda</taxon>
        <taxon>Crustacea</taxon>
        <taxon>Multicrustacea</taxon>
        <taxon>Malacostraca</taxon>
        <taxon>Eumalacostraca</taxon>
        <taxon>Eucarida</taxon>
        <taxon>Euphausiacea</taxon>
        <taxon>Euphausiidae</taxon>
        <taxon>Meganyctiphanes</taxon>
    </lineage>
</organism>
<sequence>KECHTLAFTSSFRDVRRKLADTGDAPNLNVSSHEQNVSDIEQIIVDNKKDFNTAVYESNYANSTFLLINEIVDKLRQRGDQINEIDDKLSQMSVSLAAALKTSF</sequence>
<accession>A0AAV2RCN7</accession>
<keyword evidence="2" id="KW-1185">Reference proteome</keyword>